<gene>
    <name evidence="4" type="ORF">QFZ46_001203</name>
</gene>
<dbReference type="PANTHER" id="PTHR43673">
    <property type="entry name" value="NAD(P)H NITROREDUCTASE YDGI-RELATED"/>
    <property type="match status" value="1"/>
</dbReference>
<reference evidence="4 5" key="1">
    <citation type="submission" date="2023-07" db="EMBL/GenBank/DDBJ databases">
        <title>Comparative genomics of wheat-associated soil bacteria to identify genetic determinants of phenazine resistance.</title>
        <authorList>
            <person name="Mouncey N."/>
        </authorList>
    </citation>
    <scope>NUCLEOTIDE SEQUENCE [LARGE SCALE GENOMIC DNA]</scope>
    <source>
        <strain evidence="4 5">W2I7</strain>
    </source>
</reference>
<dbReference type="InterPro" id="IPR000415">
    <property type="entry name" value="Nitroreductase-like"/>
</dbReference>
<evidence type="ECO:0000259" key="3">
    <source>
        <dbReference type="Pfam" id="PF00881"/>
    </source>
</evidence>
<protein>
    <submittedName>
        <fullName evidence="4">Nitroreductase</fullName>
    </submittedName>
</protein>
<comment type="similarity">
    <text evidence="1">Belongs to the nitroreductase family.</text>
</comment>
<dbReference type="SUPFAM" id="SSF55469">
    <property type="entry name" value="FMN-dependent nitroreductase-like"/>
    <property type="match status" value="1"/>
</dbReference>
<evidence type="ECO:0000313" key="4">
    <source>
        <dbReference type="EMBL" id="MDQ0643043.1"/>
    </source>
</evidence>
<evidence type="ECO:0000256" key="1">
    <source>
        <dbReference type="ARBA" id="ARBA00007118"/>
    </source>
</evidence>
<name>A0ABU0P6T4_9MICO</name>
<comment type="caution">
    <text evidence="4">The sequence shown here is derived from an EMBL/GenBank/DDBJ whole genome shotgun (WGS) entry which is preliminary data.</text>
</comment>
<organism evidence="4 5">
    <name type="scientific">Microbacterium murale</name>
    <dbReference type="NCBI Taxonomy" id="1081040"/>
    <lineage>
        <taxon>Bacteria</taxon>
        <taxon>Bacillati</taxon>
        <taxon>Actinomycetota</taxon>
        <taxon>Actinomycetes</taxon>
        <taxon>Micrococcales</taxon>
        <taxon>Microbacteriaceae</taxon>
        <taxon>Microbacterium</taxon>
    </lineage>
</organism>
<dbReference type="EMBL" id="JAUSXK010000001">
    <property type="protein sequence ID" value="MDQ0643043.1"/>
    <property type="molecule type" value="Genomic_DNA"/>
</dbReference>
<sequence length="195" mass="20975">MSTSTIERNAETAVPVLDILSARWSPRAFDAETPIDEGKLASALEAARWSPSASNTQPWRFIVARRGTELHARIEAALMGFNREWAGNAAVLIAAFAEQTDAEGNPRPWAQYDLGQAVAHLSVQAHSDGLFVHQMGGVERDQLAGLPGVEDRFAPISVIALGDLGDPSALSEKLQQRESAPRARRPLAETVIASA</sequence>
<dbReference type="RefSeq" id="WP_307359415.1">
    <property type="nucleotide sequence ID" value="NZ_JAUSXK010000001.1"/>
</dbReference>
<accession>A0ABU0P6T4</accession>
<dbReference type="Gene3D" id="3.40.109.10">
    <property type="entry name" value="NADH Oxidase"/>
    <property type="match status" value="1"/>
</dbReference>
<proteinExistence type="inferred from homology"/>
<dbReference type="CDD" id="cd02138">
    <property type="entry name" value="TdsD-like"/>
    <property type="match status" value="1"/>
</dbReference>
<dbReference type="Pfam" id="PF00881">
    <property type="entry name" value="Nitroreductase"/>
    <property type="match status" value="1"/>
</dbReference>
<dbReference type="InterPro" id="IPR029479">
    <property type="entry name" value="Nitroreductase"/>
</dbReference>
<evidence type="ECO:0000256" key="2">
    <source>
        <dbReference type="ARBA" id="ARBA00023002"/>
    </source>
</evidence>
<feature type="domain" description="Nitroreductase" evidence="3">
    <location>
        <begin position="21"/>
        <end position="81"/>
    </location>
</feature>
<dbReference type="PANTHER" id="PTHR43673:SF10">
    <property type="entry name" value="NADH DEHYDROGENASE_NAD(P)H NITROREDUCTASE XCC3605-RELATED"/>
    <property type="match status" value="1"/>
</dbReference>
<keyword evidence="2" id="KW-0560">Oxidoreductase</keyword>
<keyword evidence="5" id="KW-1185">Reference proteome</keyword>
<evidence type="ECO:0000313" key="5">
    <source>
        <dbReference type="Proteomes" id="UP001239085"/>
    </source>
</evidence>
<dbReference type="Proteomes" id="UP001239085">
    <property type="component" value="Unassembled WGS sequence"/>
</dbReference>